<keyword evidence="2 4" id="KW-0378">Hydrolase</keyword>
<dbReference type="GO" id="GO:0000270">
    <property type="term" value="P:peptidoglycan metabolic process"/>
    <property type="evidence" value="ECO:0007669"/>
    <property type="project" value="TreeGrafter"/>
</dbReference>
<protein>
    <submittedName>
        <fullName evidence="4">D-alanyl-D-alanine carboxypeptidase/D-alanyl-D-alanine-endopeptidase</fullName>
        <ecNumber evidence="4">3.4.16.4</ecNumber>
    </submittedName>
</protein>
<keyword evidence="4" id="KW-0121">Carboxypeptidase</keyword>
<reference evidence="4 5" key="1">
    <citation type="submission" date="2019-03" db="EMBL/GenBank/DDBJ databases">
        <title>Diverse conjugative elements silence natural transformation in Legionella species.</title>
        <authorList>
            <person name="Durieux I."/>
            <person name="Ginevra C."/>
            <person name="Attaiech L."/>
            <person name="Picq K."/>
            <person name="Juan P.A."/>
            <person name="Jarraud S."/>
            <person name="Charpentier X."/>
        </authorList>
    </citation>
    <scope>NUCLEOTIDE SEQUENCE [LARGE SCALE GENOMIC DNA]</scope>
    <source>
        <strain evidence="4 5">HL-0427-4011</strain>
    </source>
</reference>
<dbReference type="SUPFAM" id="SSF56601">
    <property type="entry name" value="beta-lactamase/transpeptidase-like"/>
    <property type="match status" value="1"/>
</dbReference>
<evidence type="ECO:0000256" key="2">
    <source>
        <dbReference type="ARBA" id="ARBA00022801"/>
    </source>
</evidence>
<evidence type="ECO:0000256" key="3">
    <source>
        <dbReference type="SAM" id="SignalP"/>
    </source>
</evidence>
<feature type="chain" id="PRO_5043589536" evidence="3">
    <location>
        <begin position="20"/>
        <end position="599"/>
    </location>
</feature>
<dbReference type="PANTHER" id="PTHR30023">
    <property type="entry name" value="D-ALANYL-D-ALANINE CARBOXYPEPTIDASE"/>
    <property type="match status" value="1"/>
</dbReference>
<organism evidence="4 5">
    <name type="scientific">Legionella israelensis</name>
    <dbReference type="NCBI Taxonomy" id="454"/>
    <lineage>
        <taxon>Bacteria</taxon>
        <taxon>Pseudomonadati</taxon>
        <taxon>Pseudomonadota</taxon>
        <taxon>Gammaproteobacteria</taxon>
        <taxon>Legionellales</taxon>
        <taxon>Legionellaceae</taxon>
        <taxon>Legionella</taxon>
    </lineage>
</organism>
<keyword evidence="3" id="KW-0732">Signal</keyword>
<dbReference type="AlphaFoldDB" id="A0AAX1EE71"/>
<feature type="signal peptide" evidence="3">
    <location>
        <begin position="1"/>
        <end position="19"/>
    </location>
</feature>
<dbReference type="Gene3D" id="3.40.710.10">
    <property type="entry name" value="DD-peptidase/beta-lactamase superfamily"/>
    <property type="match status" value="2"/>
</dbReference>
<comment type="similarity">
    <text evidence="1">Belongs to the peptidase S13 family.</text>
</comment>
<dbReference type="RefSeq" id="WP_135059791.1">
    <property type="nucleotide sequence ID" value="NZ_CP038254.1"/>
</dbReference>
<dbReference type="GO" id="GO:0009002">
    <property type="term" value="F:serine-type D-Ala-D-Ala carboxypeptidase activity"/>
    <property type="evidence" value="ECO:0007669"/>
    <property type="project" value="UniProtKB-EC"/>
</dbReference>
<dbReference type="InterPro" id="IPR012338">
    <property type="entry name" value="Beta-lactam/transpept-like"/>
</dbReference>
<dbReference type="InterPro" id="IPR000667">
    <property type="entry name" value="Peptidase_S13"/>
</dbReference>
<dbReference type="Gene3D" id="3.50.80.20">
    <property type="entry name" value="D-Ala-D-Ala carboxypeptidase C, peptidase S13"/>
    <property type="match status" value="1"/>
</dbReference>
<dbReference type="PRINTS" id="PR00922">
    <property type="entry name" value="DADACBPTASE3"/>
</dbReference>
<dbReference type="EMBL" id="CP038254">
    <property type="protein sequence ID" value="QBR83398.1"/>
    <property type="molecule type" value="Genomic_DNA"/>
</dbReference>
<dbReference type="PANTHER" id="PTHR30023:SF0">
    <property type="entry name" value="PENICILLIN-SENSITIVE CARBOXYPEPTIDASE A"/>
    <property type="match status" value="1"/>
</dbReference>
<sequence>MKRSLSVIACFLWSTVSVANIQTGMDKLINEVDPGINIGIEVIDLTTGESLYARNPDRAFTPASNMKIFSDAAALMLLGPDYRFNNQLSTNGTGLQNGTLKGNVYLYLPGDPSFTHEHLKSLLSSLKKWNIKSIQGDFVIDSAYNHVNPYAPGWMIEDLVYSYGAPLSPVIMNSNRLTVTVNPAEKAGKPALIEVTDPSGTIIIENKVHTKANLKGCGVDFSTDKNNHLSVRGCIGVGQWAIQQRMAIRNPLSYMQGFIQKELADQRIHLKGKILMGKAPKDTLLLASSSSSSLSQLLNDTLKPSDNLYAESLFLHTAFKLKGSVANWGEAKLLIKEFLQKQTGIDLKTAVLTDGSGLSRYDLLTPRQTVRLLRFLHERFHFSYEFIAALPVSGRDGTLQRRFNKSSQQDLLRAKTGTMRGVISLSGYLYTANAHTLAFAIYINNLPGTSLSISGRYRYLVDALCNYLLQQKPATHRWAKVVLPHGRMRFQNNTTQAALSRKKQAQWRRLETMVKKALKGEVVAIRFRNKELVLEDYQKNASKVWTVLQRLRKKYPFTVALKSSDLPALTPGKPMLLWIQSAKKDSKVQRIWIIKETLT</sequence>
<gene>
    <name evidence="4" type="primary">dacB</name>
    <name evidence="4" type="ORF">E3983_02850</name>
</gene>
<keyword evidence="4" id="KW-0645">Protease</keyword>
<evidence type="ECO:0000313" key="5">
    <source>
        <dbReference type="Proteomes" id="UP000295517"/>
    </source>
</evidence>
<dbReference type="NCBIfam" id="TIGR00666">
    <property type="entry name" value="PBP4"/>
    <property type="match status" value="1"/>
</dbReference>
<proteinExistence type="inferred from homology"/>
<dbReference type="Proteomes" id="UP000295517">
    <property type="component" value="Chromosome"/>
</dbReference>
<evidence type="ECO:0000256" key="1">
    <source>
        <dbReference type="ARBA" id="ARBA00006096"/>
    </source>
</evidence>
<dbReference type="Pfam" id="PF02113">
    <property type="entry name" value="Peptidase_S13"/>
    <property type="match status" value="1"/>
</dbReference>
<dbReference type="EC" id="3.4.16.4" evidence="4"/>
<name>A0AAX1EE71_9GAMM</name>
<dbReference type="GO" id="GO:0006508">
    <property type="term" value="P:proteolysis"/>
    <property type="evidence" value="ECO:0007669"/>
    <property type="project" value="InterPro"/>
</dbReference>
<accession>A0AAX1EE71</accession>
<evidence type="ECO:0000313" key="4">
    <source>
        <dbReference type="EMBL" id="QBR83398.1"/>
    </source>
</evidence>